<proteinExistence type="predicted"/>
<reference evidence="2 3" key="1">
    <citation type="submission" date="2022-10" db="EMBL/GenBank/DDBJ databases">
        <title>The complete genomes of actinobacterial strains from the NBC collection.</title>
        <authorList>
            <person name="Joergensen T.S."/>
            <person name="Alvarez Arevalo M."/>
            <person name="Sterndorff E.B."/>
            <person name="Faurdal D."/>
            <person name="Vuksanovic O."/>
            <person name="Mourched A.-S."/>
            <person name="Charusanti P."/>
            <person name="Shaw S."/>
            <person name="Blin K."/>
            <person name="Weber T."/>
        </authorList>
    </citation>
    <scope>NUCLEOTIDE SEQUENCE [LARGE SCALE GENOMIC DNA]</scope>
    <source>
        <strain evidence="2 3">NBC 01752</strain>
    </source>
</reference>
<name>A0ABZ1HRQ8_STRPH</name>
<dbReference type="RefSeq" id="WP_326762807.1">
    <property type="nucleotide sequence ID" value="NZ_CP109135.1"/>
</dbReference>
<sequence>MGCKSVIEDDRLRKRVRVILNWAAEVVAESLATSEIWAPKSPDPELDGGDSVRPLEKMLSEAALLALLGHRALGYDPSVERLLDSIEGHHESLDWIYERIREDPHLWASGGLVWVVLDSFSRADYVKRTRLRALWNKGIAQPAERLPFRVLDQAWVEGLALNRSNAILGSDIYLSTTSLGNLEAGLSMAPRDLYAVTHCAMYITDFGRHTGPPVAPGWIGPLALARLLAVDLDLVGELTLAEVLLSPASPHIGALISARNLGVTFDALGYIPGPPASSDSLQKTKYKNDILRYRNYHPTFVYGVLCCVVAGRQSKMTIVGDLLTHKNPNTTFELPLSEDAGSLADRIAHHFQAWLPILDMTNEAYAKQELLRAIIDAYIIEAVNQNRTKDLLALLGMSSVAGPSSVDLAARQLLMTRASLAGADDVYVALRQTGIGDGHSKSS</sequence>
<gene>
    <name evidence="2" type="ORF">OHB35_53045</name>
</gene>
<protein>
    <recommendedName>
        <fullName evidence="1">DUF6895 domain-containing protein</fullName>
    </recommendedName>
</protein>
<evidence type="ECO:0000259" key="1">
    <source>
        <dbReference type="Pfam" id="PF21836"/>
    </source>
</evidence>
<dbReference type="Pfam" id="PF21836">
    <property type="entry name" value="DUF6895"/>
    <property type="match status" value="1"/>
</dbReference>
<dbReference type="EMBL" id="CP109135">
    <property type="protein sequence ID" value="WSD21270.1"/>
    <property type="molecule type" value="Genomic_DNA"/>
</dbReference>
<feature type="domain" description="DUF6895" evidence="1">
    <location>
        <begin position="45"/>
        <end position="306"/>
    </location>
</feature>
<evidence type="ECO:0000313" key="2">
    <source>
        <dbReference type="EMBL" id="WSD21270.1"/>
    </source>
</evidence>
<accession>A0ABZ1HRQ8</accession>
<organism evidence="2 3">
    <name type="scientific">Streptomyces phaeochromogenes</name>
    <dbReference type="NCBI Taxonomy" id="1923"/>
    <lineage>
        <taxon>Bacteria</taxon>
        <taxon>Bacillati</taxon>
        <taxon>Actinomycetota</taxon>
        <taxon>Actinomycetes</taxon>
        <taxon>Kitasatosporales</taxon>
        <taxon>Streptomycetaceae</taxon>
        <taxon>Streptomyces</taxon>
        <taxon>Streptomyces phaeochromogenes group</taxon>
    </lineage>
</organism>
<keyword evidence="3" id="KW-1185">Reference proteome</keyword>
<dbReference type="InterPro" id="IPR054190">
    <property type="entry name" value="DUF6895"/>
</dbReference>
<evidence type="ECO:0000313" key="3">
    <source>
        <dbReference type="Proteomes" id="UP001340816"/>
    </source>
</evidence>
<dbReference type="Proteomes" id="UP001340816">
    <property type="component" value="Chromosome"/>
</dbReference>